<dbReference type="CDD" id="cd04164">
    <property type="entry name" value="trmE"/>
    <property type="match status" value="1"/>
</dbReference>
<gene>
    <name evidence="7 10" type="primary">trmE</name>
    <name evidence="7" type="synonym">mnmE</name>
    <name evidence="10" type="ORF">EHRUM2_00510</name>
    <name evidence="11" type="ORF">EHRUM3_00610</name>
</gene>
<comment type="caution">
    <text evidence="7">Lacks conserved residue(s) required for the propagation of feature annotation.</text>
</comment>
<dbReference type="EC" id="3.6.-.-" evidence="7"/>
<dbReference type="EMBL" id="BDDM01000015">
    <property type="protein sequence ID" value="GAT77862.1"/>
    <property type="molecule type" value="Genomic_DNA"/>
</dbReference>
<evidence type="ECO:0000313" key="12">
    <source>
        <dbReference type="Proteomes" id="UP000092677"/>
    </source>
</evidence>
<evidence type="ECO:0000256" key="2">
    <source>
        <dbReference type="ARBA" id="ARBA00022694"/>
    </source>
</evidence>
<dbReference type="InterPro" id="IPR031168">
    <property type="entry name" value="G_TrmE"/>
</dbReference>
<dbReference type="InterPro" id="IPR025867">
    <property type="entry name" value="MnmE_helical"/>
</dbReference>
<dbReference type="Pfam" id="PF10396">
    <property type="entry name" value="TrmE_N"/>
    <property type="match status" value="1"/>
</dbReference>
<evidence type="ECO:0000256" key="8">
    <source>
        <dbReference type="RuleBase" id="RU003313"/>
    </source>
</evidence>
<dbReference type="InterPro" id="IPR027368">
    <property type="entry name" value="MnmE_dom2"/>
</dbReference>
<evidence type="ECO:0000259" key="9">
    <source>
        <dbReference type="PROSITE" id="PS51709"/>
    </source>
</evidence>
<dbReference type="InterPro" id="IPR027266">
    <property type="entry name" value="TrmE/GcvT-like"/>
</dbReference>
<evidence type="ECO:0000313" key="13">
    <source>
        <dbReference type="Proteomes" id="UP000092731"/>
    </source>
</evidence>
<comment type="subunit">
    <text evidence="7">Homodimer. Heterotetramer of two MnmE and two MnmG subunits.</text>
</comment>
<keyword evidence="4 7" id="KW-0378">Hydrolase</keyword>
<comment type="similarity">
    <text evidence="1 7 8">Belongs to the TRAFAC class TrmE-Era-EngA-EngB-Septin-like GTPase superfamily. TrmE GTPase family.</text>
</comment>
<dbReference type="Proteomes" id="UP000092677">
    <property type="component" value="Unassembled WGS sequence"/>
</dbReference>
<dbReference type="PANTHER" id="PTHR42714:SF2">
    <property type="entry name" value="TRNA MODIFICATION GTPASE GTPBP3, MITOCHONDRIAL"/>
    <property type="match status" value="1"/>
</dbReference>
<dbReference type="Gene3D" id="3.40.50.300">
    <property type="entry name" value="P-loop containing nucleotide triphosphate hydrolases"/>
    <property type="match status" value="1"/>
</dbReference>
<reference evidence="12 13" key="2">
    <citation type="submission" date="2016-05" db="EMBL/GenBank/DDBJ databases">
        <title>Draft genome sequences of four strains of Ehrlichia ruminantium, a tick-borne pathogen of ruminants, isolated from Zimbabwe, The Gambia and Ghana.</title>
        <authorList>
            <person name="Nakao R."/>
            <person name="Jongejan F."/>
            <person name="Sugimoto C."/>
        </authorList>
    </citation>
    <scope>NUCLEOTIDE SEQUENCE [LARGE SCALE GENOMIC DNA]</scope>
    <source>
        <strain evidence="12">Kerr Seringe</strain>
        <strain evidence="13">Pokoase 417</strain>
    </source>
</reference>
<dbReference type="NCBIfam" id="TIGR00231">
    <property type="entry name" value="small_GTP"/>
    <property type="match status" value="1"/>
</dbReference>
<feature type="domain" description="TrmE-type G" evidence="9">
    <location>
        <begin position="211"/>
        <end position="364"/>
    </location>
</feature>
<dbReference type="EMBL" id="BDDL01000008">
    <property type="protein sequence ID" value="GAT76856.1"/>
    <property type="molecule type" value="Genomic_DNA"/>
</dbReference>
<keyword evidence="7" id="KW-0460">Magnesium</keyword>
<evidence type="ECO:0000256" key="3">
    <source>
        <dbReference type="ARBA" id="ARBA00022741"/>
    </source>
</evidence>
<feature type="binding site" evidence="7">
    <location>
        <position position="116"/>
    </location>
    <ligand>
        <name>(6S)-5-formyl-5,6,7,8-tetrahydrofolate</name>
        <dbReference type="ChEBI" id="CHEBI:57457"/>
    </ligand>
</feature>
<dbReference type="STRING" id="779.GCA_002019755_00044"/>
<evidence type="ECO:0000256" key="7">
    <source>
        <dbReference type="HAMAP-Rule" id="MF_00379"/>
    </source>
</evidence>
<dbReference type="PROSITE" id="PS51709">
    <property type="entry name" value="G_TRME"/>
    <property type="match status" value="1"/>
</dbReference>
<dbReference type="InterPro" id="IPR018948">
    <property type="entry name" value="GTP-bd_TrmE_N"/>
</dbReference>
<feature type="binding site" evidence="7">
    <location>
        <begin position="265"/>
        <end position="268"/>
    </location>
    <ligand>
        <name>GTP</name>
        <dbReference type="ChEBI" id="CHEBI:37565"/>
    </ligand>
</feature>
<dbReference type="GO" id="GO:0030488">
    <property type="term" value="P:tRNA methylation"/>
    <property type="evidence" value="ECO:0007669"/>
    <property type="project" value="TreeGrafter"/>
</dbReference>
<dbReference type="AlphaFoldDB" id="A0A170RK24"/>
<evidence type="ECO:0000256" key="4">
    <source>
        <dbReference type="ARBA" id="ARBA00022801"/>
    </source>
</evidence>
<keyword evidence="7" id="KW-0963">Cytoplasm</keyword>
<feature type="binding site" evidence="7">
    <location>
        <begin position="221"/>
        <end position="226"/>
    </location>
    <ligand>
        <name>GTP</name>
        <dbReference type="ChEBI" id="CHEBI:37565"/>
    </ligand>
</feature>
<dbReference type="InterPro" id="IPR005225">
    <property type="entry name" value="Small_GTP-bd"/>
</dbReference>
<dbReference type="InterPro" id="IPR006073">
    <property type="entry name" value="GTP-bd"/>
</dbReference>
<feature type="binding site" evidence="7">
    <location>
        <position position="225"/>
    </location>
    <ligand>
        <name>Mg(2+)</name>
        <dbReference type="ChEBI" id="CHEBI:18420"/>
    </ligand>
</feature>
<dbReference type="InterPro" id="IPR027417">
    <property type="entry name" value="P-loop_NTPase"/>
</dbReference>
<feature type="binding site" evidence="7">
    <location>
        <position position="439"/>
    </location>
    <ligand>
        <name>(6S)-5-formyl-5,6,7,8-tetrahydrofolate</name>
        <dbReference type="ChEBI" id="CHEBI:57457"/>
    </ligand>
</feature>
<keyword evidence="6 7" id="KW-0342">GTP-binding</keyword>
<accession>A0A170RK24</accession>
<comment type="cofactor">
    <cofactor evidence="7">
        <name>K(+)</name>
        <dbReference type="ChEBI" id="CHEBI:29103"/>
    </cofactor>
    <text evidence="7">Binds 1 potassium ion per subunit.</text>
</comment>
<keyword evidence="7" id="KW-0479">Metal-binding</keyword>
<evidence type="ECO:0000256" key="5">
    <source>
        <dbReference type="ARBA" id="ARBA00022958"/>
    </source>
</evidence>
<evidence type="ECO:0000313" key="10">
    <source>
        <dbReference type="EMBL" id="GAT76856.1"/>
    </source>
</evidence>
<dbReference type="GO" id="GO:0003924">
    <property type="term" value="F:GTPase activity"/>
    <property type="evidence" value="ECO:0007669"/>
    <property type="project" value="UniProtKB-UniRule"/>
</dbReference>
<dbReference type="NCBIfam" id="NF003661">
    <property type="entry name" value="PRK05291.1-3"/>
    <property type="match status" value="1"/>
</dbReference>
<dbReference type="Pfam" id="PF01926">
    <property type="entry name" value="MMR_HSR1"/>
    <property type="match status" value="1"/>
</dbReference>
<dbReference type="InterPro" id="IPR004520">
    <property type="entry name" value="GTPase_MnmE"/>
</dbReference>
<feature type="binding site" evidence="7">
    <location>
        <position position="246"/>
    </location>
    <ligand>
        <name>Mg(2+)</name>
        <dbReference type="ChEBI" id="CHEBI:18420"/>
    </ligand>
</feature>
<dbReference type="NCBIfam" id="TIGR00450">
    <property type="entry name" value="mnmE_trmE_thdF"/>
    <property type="match status" value="1"/>
</dbReference>
<dbReference type="Proteomes" id="UP000092731">
    <property type="component" value="Unassembled WGS sequence"/>
</dbReference>
<keyword evidence="5 7" id="KW-0630">Potassium</keyword>
<dbReference type="RefSeq" id="WP_065432280.1">
    <property type="nucleotide sequence ID" value="NZ_BDDL01000008.1"/>
</dbReference>
<dbReference type="GO" id="GO:0005737">
    <property type="term" value="C:cytoplasm"/>
    <property type="evidence" value="ECO:0007669"/>
    <property type="project" value="UniProtKB-SubCell"/>
</dbReference>
<comment type="caution">
    <text evidence="10">The sequence shown here is derived from an EMBL/GenBank/DDBJ whole genome shotgun (WGS) entry which is preliminary data.</text>
</comment>
<dbReference type="Pfam" id="PF12631">
    <property type="entry name" value="MnmE_helical"/>
    <property type="match status" value="1"/>
</dbReference>
<dbReference type="SUPFAM" id="SSF52540">
    <property type="entry name" value="P-loop containing nucleoside triphosphate hydrolases"/>
    <property type="match status" value="1"/>
</dbReference>
<evidence type="ECO:0000313" key="11">
    <source>
        <dbReference type="EMBL" id="GAT77862.1"/>
    </source>
</evidence>
<name>A0A170RK24_EHRRU</name>
<comment type="subcellular location">
    <subcellularLocation>
        <location evidence="7">Cytoplasm</location>
    </subcellularLocation>
</comment>
<dbReference type="PANTHER" id="PTHR42714">
    <property type="entry name" value="TRNA MODIFICATION GTPASE GTPBP3"/>
    <property type="match status" value="1"/>
</dbReference>
<proteinExistence type="inferred from homology"/>
<dbReference type="HAMAP" id="MF_00379">
    <property type="entry name" value="GTPase_MnmE"/>
    <property type="match status" value="1"/>
</dbReference>
<dbReference type="SUPFAM" id="SSF116878">
    <property type="entry name" value="TrmE connector domain"/>
    <property type="match status" value="1"/>
</dbReference>
<dbReference type="GO" id="GO:0002098">
    <property type="term" value="P:tRNA wobble uridine modification"/>
    <property type="evidence" value="ECO:0007669"/>
    <property type="project" value="TreeGrafter"/>
</dbReference>
<comment type="function">
    <text evidence="7">Exhibits a very high intrinsic GTPase hydrolysis rate. Involved in the addition of a carboxymethylaminomethyl (cmnm) group at the wobble position (U34) of certain tRNAs, forming tRNA-cmnm(5)s(2)U34.</text>
</comment>
<feature type="binding site" evidence="7">
    <location>
        <position position="78"/>
    </location>
    <ligand>
        <name>(6S)-5-formyl-5,6,7,8-tetrahydrofolate</name>
        <dbReference type="ChEBI" id="CHEBI:57457"/>
    </ligand>
</feature>
<organism evidence="10 12">
    <name type="scientific">Ehrlichia ruminantium</name>
    <name type="common">heartwater rickettsia</name>
    <name type="synonym">Cowdria ruminantium</name>
    <dbReference type="NCBI Taxonomy" id="779"/>
    <lineage>
        <taxon>Bacteria</taxon>
        <taxon>Pseudomonadati</taxon>
        <taxon>Pseudomonadota</taxon>
        <taxon>Alphaproteobacteria</taxon>
        <taxon>Rickettsiales</taxon>
        <taxon>Anaplasmataceae</taxon>
        <taxon>Ehrlichia</taxon>
    </lineage>
</organism>
<evidence type="ECO:0000256" key="1">
    <source>
        <dbReference type="ARBA" id="ARBA00011043"/>
    </source>
</evidence>
<keyword evidence="2 7" id="KW-0819">tRNA processing</keyword>
<sequence>MSTIFALCTPWGKSGVAVIRVSGQDAVKTFMHFKISNAIKPRVATFTPLYNAAHEVIDEVIVVYFSAPNSFTGEDVVELHTHGSIAVIRMILYELGKIFIPAGPGEFSLRAFLNNKVDLTRAEAIVDLINAETEMQAKQAIRQMSGSLEKLYQSWRQQLIDVLSNMEAYIDFPEEVTSSAVENISFLLDRIKESLENHLNDGRKGEILRQGIYVAILGEPNSGKSTLFNHLAKRDIAIVSEYAGTTRDVLETHIDIAGYPIVIIDTAGIRDSNDPVEQEGIRRAKLKAESADFKIIMLPYEKKDALNNEIIDLIDDRSICVLSKSDSIVTQNLININNINFIPVSVCYNLGIESLLSAIQQKVEADFKFCSTSSFITSERQRVHIQNAVNILKNISFELPMELISEDLRLSVRELEKVVGVISNEEILDNVFGKFCIGK</sequence>
<reference evidence="10" key="1">
    <citation type="journal article" date="2016" name="Genome Announc.">
        <title>Draft Genome Sequences of Three Strains of Ehrlichia ruminantium, a Tick-Borne Pathogen of Ruminants, Isolated from Zimbabwe, The Gambia, and Ghana.</title>
        <authorList>
            <person name="Nakao R."/>
            <person name="Jongejan F."/>
            <person name="Sugimoto C."/>
        </authorList>
    </citation>
    <scope>NUCLEOTIDE SEQUENCE</scope>
    <source>
        <strain evidence="10">Kerr Seringe</strain>
        <strain evidence="11">Pokoase 417</strain>
    </source>
</reference>
<dbReference type="GO" id="GO:0046872">
    <property type="term" value="F:metal ion binding"/>
    <property type="evidence" value="ECO:0007669"/>
    <property type="project" value="UniProtKB-KW"/>
</dbReference>
<feature type="binding site" evidence="7">
    <location>
        <position position="20"/>
    </location>
    <ligand>
        <name>(6S)-5-formyl-5,6,7,8-tetrahydrofolate</name>
        <dbReference type="ChEBI" id="CHEBI:57457"/>
    </ligand>
</feature>
<evidence type="ECO:0000256" key="6">
    <source>
        <dbReference type="ARBA" id="ARBA00023134"/>
    </source>
</evidence>
<feature type="binding site" evidence="7">
    <location>
        <begin position="240"/>
        <end position="246"/>
    </location>
    <ligand>
        <name>GTP</name>
        <dbReference type="ChEBI" id="CHEBI:37565"/>
    </ligand>
</feature>
<protein>
    <recommendedName>
        <fullName evidence="7">tRNA modification GTPase MnmE</fullName>
        <ecNumber evidence="7">3.6.-.-</ecNumber>
    </recommendedName>
</protein>
<dbReference type="Gene3D" id="1.20.120.430">
    <property type="entry name" value="tRNA modification GTPase MnmE domain 2"/>
    <property type="match status" value="1"/>
</dbReference>
<dbReference type="CDD" id="cd14858">
    <property type="entry name" value="TrmE_N"/>
    <property type="match status" value="1"/>
</dbReference>
<keyword evidence="3 7" id="KW-0547">Nucleotide-binding</keyword>
<dbReference type="GO" id="GO:0005525">
    <property type="term" value="F:GTP binding"/>
    <property type="evidence" value="ECO:0007669"/>
    <property type="project" value="UniProtKB-UniRule"/>
</dbReference>
<dbReference type="Gene3D" id="3.30.1360.120">
    <property type="entry name" value="Probable tRNA modification gtpase trme, domain 1"/>
    <property type="match status" value="1"/>
</dbReference>